<dbReference type="Proteomes" id="UP000244956">
    <property type="component" value="Unassembled WGS sequence"/>
</dbReference>
<dbReference type="Pfam" id="PF00474">
    <property type="entry name" value="SSF"/>
    <property type="match status" value="1"/>
</dbReference>
<keyword evidence="4 8" id="KW-0812">Transmembrane</keyword>
<evidence type="ECO:0000256" key="1">
    <source>
        <dbReference type="ARBA" id="ARBA00004141"/>
    </source>
</evidence>
<proteinExistence type="inferred from homology"/>
<dbReference type="PROSITE" id="PS50283">
    <property type="entry name" value="NA_SOLUT_SYMP_3"/>
    <property type="match status" value="1"/>
</dbReference>
<dbReference type="PANTHER" id="PTHR48086:SF7">
    <property type="entry name" value="SODIUM-SOLUTE SYMPORTER-RELATED"/>
    <property type="match status" value="1"/>
</dbReference>
<evidence type="ECO:0000256" key="2">
    <source>
        <dbReference type="ARBA" id="ARBA00006434"/>
    </source>
</evidence>
<comment type="caution">
    <text evidence="9">The sequence shown here is derived from an EMBL/GenBank/DDBJ whole genome shotgun (WGS) entry which is preliminary data.</text>
</comment>
<feature type="transmembrane region" description="Helical" evidence="8">
    <location>
        <begin position="45"/>
        <end position="69"/>
    </location>
</feature>
<comment type="similarity">
    <text evidence="2 7">Belongs to the sodium:solute symporter (SSF) (TC 2.A.21) family.</text>
</comment>
<dbReference type="GO" id="GO:0022857">
    <property type="term" value="F:transmembrane transporter activity"/>
    <property type="evidence" value="ECO:0007669"/>
    <property type="project" value="InterPro"/>
</dbReference>
<dbReference type="Gene3D" id="1.20.1730.10">
    <property type="entry name" value="Sodium/glucose cotransporter"/>
    <property type="match status" value="1"/>
</dbReference>
<feature type="transmembrane region" description="Helical" evidence="8">
    <location>
        <begin position="6"/>
        <end position="24"/>
    </location>
</feature>
<feature type="transmembrane region" description="Helical" evidence="8">
    <location>
        <begin position="315"/>
        <end position="343"/>
    </location>
</feature>
<dbReference type="AlphaFoldDB" id="A0A2U2B4V9"/>
<dbReference type="InterPro" id="IPR050277">
    <property type="entry name" value="Sodium:Solute_Symporter"/>
</dbReference>
<evidence type="ECO:0000256" key="5">
    <source>
        <dbReference type="ARBA" id="ARBA00022989"/>
    </source>
</evidence>
<keyword evidence="6 8" id="KW-0472">Membrane</keyword>
<dbReference type="PANTHER" id="PTHR48086">
    <property type="entry name" value="SODIUM/PROLINE SYMPORTER-RELATED"/>
    <property type="match status" value="1"/>
</dbReference>
<evidence type="ECO:0000313" key="10">
    <source>
        <dbReference type="Proteomes" id="UP000244956"/>
    </source>
</evidence>
<accession>A0A2U2B4V9</accession>
<keyword evidence="10" id="KW-1185">Reference proteome</keyword>
<dbReference type="EMBL" id="QEWP01000019">
    <property type="protein sequence ID" value="PWD98099.1"/>
    <property type="molecule type" value="Genomic_DNA"/>
</dbReference>
<dbReference type="RefSeq" id="WP_109265742.1">
    <property type="nucleotide sequence ID" value="NZ_QEWP01000019.1"/>
</dbReference>
<evidence type="ECO:0000256" key="6">
    <source>
        <dbReference type="ARBA" id="ARBA00023136"/>
    </source>
</evidence>
<evidence type="ECO:0000256" key="7">
    <source>
        <dbReference type="RuleBase" id="RU362091"/>
    </source>
</evidence>
<sequence length="471" mass="50674">MHIADFIIIFVYIIAMLMVGLWFHRKNQSSEDYYVGGRKMTRWHLGLSVVATDVGGGFSIGLGGLGFAMGLSGSWILFTGLIGAWLTAVVLIPRVYKIAFTEKFQTFPEMLSHHYGKKVAFWAGIISAVGYLGFTSSQILAGAKLTSGTIDGLSVNNAALIMGIIAIVYTALGGIKAVIYTDTVQWAILLSGLTFVGVPFALHSVGGLDVLRASVDKEMLQLTNIQGSVVVNWAFSIIPIWFIGMTLYQRIYAASSKKEAQKAWFLAGLFEYPVMAFLGVFLGLMAKVSIDQGVIPAADAAGIDNETAMPMMLKFILPTGALGIILAAYFSAILSTADSCLMASSGNFVRDIFKVKNTKSSLKVSQIMTFILGGIALVLALFMPSVLDLMLLSYSFMVSGLLAPVVGFIFFKQPKPMAGLLSMASGAAIFGFFHFSGIDLPYQYAPVVPGVLASLIVLFIVQKMGKAQVRE</sequence>
<organism evidence="9 10">
    <name type="scientific">Marinilabilia rubra</name>
    <dbReference type="NCBI Taxonomy" id="2162893"/>
    <lineage>
        <taxon>Bacteria</taxon>
        <taxon>Pseudomonadati</taxon>
        <taxon>Bacteroidota</taxon>
        <taxon>Bacteroidia</taxon>
        <taxon>Marinilabiliales</taxon>
        <taxon>Marinilabiliaceae</taxon>
        <taxon>Marinilabilia</taxon>
    </lineage>
</organism>
<protein>
    <submittedName>
        <fullName evidence="9">Sodium:solute symporter</fullName>
    </submittedName>
</protein>
<feature type="transmembrane region" description="Helical" evidence="8">
    <location>
        <begin position="442"/>
        <end position="461"/>
    </location>
</feature>
<feature type="transmembrane region" description="Helical" evidence="8">
    <location>
        <begin position="75"/>
        <end position="96"/>
    </location>
</feature>
<feature type="transmembrane region" description="Helical" evidence="8">
    <location>
        <begin position="389"/>
        <end position="411"/>
    </location>
</feature>
<dbReference type="InterPro" id="IPR038377">
    <property type="entry name" value="Na/Glc_symporter_sf"/>
</dbReference>
<keyword evidence="3" id="KW-0813">Transport</keyword>
<dbReference type="InterPro" id="IPR001734">
    <property type="entry name" value="Na/solute_symporter"/>
</dbReference>
<dbReference type="GO" id="GO:0005886">
    <property type="term" value="C:plasma membrane"/>
    <property type="evidence" value="ECO:0007669"/>
    <property type="project" value="TreeGrafter"/>
</dbReference>
<feature type="transmembrane region" description="Helical" evidence="8">
    <location>
        <begin position="364"/>
        <end position="383"/>
    </location>
</feature>
<feature type="transmembrane region" description="Helical" evidence="8">
    <location>
        <begin position="264"/>
        <end position="286"/>
    </location>
</feature>
<feature type="transmembrane region" description="Helical" evidence="8">
    <location>
        <begin position="418"/>
        <end position="436"/>
    </location>
</feature>
<reference evidence="9 10" key="1">
    <citation type="submission" date="2018-05" db="EMBL/GenBank/DDBJ databases">
        <title>Marinilabilia rubrum sp. nov., isolated from saltern sediment.</title>
        <authorList>
            <person name="Zhang R."/>
        </authorList>
    </citation>
    <scope>NUCLEOTIDE SEQUENCE [LARGE SCALE GENOMIC DNA]</scope>
    <source>
        <strain evidence="9 10">WTE16</strain>
    </source>
</reference>
<comment type="subcellular location">
    <subcellularLocation>
        <location evidence="1">Membrane</location>
        <topology evidence="1">Multi-pass membrane protein</topology>
    </subcellularLocation>
</comment>
<evidence type="ECO:0000256" key="4">
    <source>
        <dbReference type="ARBA" id="ARBA00022692"/>
    </source>
</evidence>
<gene>
    <name evidence="9" type="ORF">DDZ16_17310</name>
</gene>
<keyword evidence="5 8" id="KW-1133">Transmembrane helix</keyword>
<feature type="transmembrane region" description="Helical" evidence="8">
    <location>
        <begin position="160"/>
        <end position="179"/>
    </location>
</feature>
<feature type="transmembrane region" description="Helical" evidence="8">
    <location>
        <begin position="119"/>
        <end position="140"/>
    </location>
</feature>
<feature type="transmembrane region" description="Helical" evidence="8">
    <location>
        <begin position="186"/>
        <end position="205"/>
    </location>
</feature>
<dbReference type="CDD" id="cd10322">
    <property type="entry name" value="SLC5sbd"/>
    <property type="match status" value="1"/>
</dbReference>
<evidence type="ECO:0000256" key="8">
    <source>
        <dbReference type="SAM" id="Phobius"/>
    </source>
</evidence>
<dbReference type="OrthoDB" id="9814523at2"/>
<evidence type="ECO:0000256" key="3">
    <source>
        <dbReference type="ARBA" id="ARBA00022448"/>
    </source>
</evidence>
<name>A0A2U2B4V9_9BACT</name>
<evidence type="ECO:0000313" key="9">
    <source>
        <dbReference type="EMBL" id="PWD98099.1"/>
    </source>
</evidence>
<feature type="transmembrane region" description="Helical" evidence="8">
    <location>
        <begin position="225"/>
        <end position="243"/>
    </location>
</feature>